<feature type="region of interest" description="Disordered" evidence="1">
    <location>
        <begin position="312"/>
        <end position="333"/>
    </location>
</feature>
<keyword evidence="2" id="KW-0812">Transmembrane</keyword>
<dbReference type="EMBL" id="QPFP01000115">
    <property type="protein sequence ID" value="TEB21308.1"/>
    <property type="molecule type" value="Genomic_DNA"/>
</dbReference>
<evidence type="ECO:0000313" key="4">
    <source>
        <dbReference type="Proteomes" id="UP000298030"/>
    </source>
</evidence>
<evidence type="ECO:0000256" key="2">
    <source>
        <dbReference type="SAM" id="Phobius"/>
    </source>
</evidence>
<name>A0A4Y7SI04_COPMI</name>
<keyword evidence="4" id="KW-1185">Reference proteome</keyword>
<reference evidence="3 4" key="1">
    <citation type="journal article" date="2019" name="Nat. Ecol. Evol.">
        <title>Megaphylogeny resolves global patterns of mushroom evolution.</title>
        <authorList>
            <person name="Varga T."/>
            <person name="Krizsan K."/>
            <person name="Foldi C."/>
            <person name="Dima B."/>
            <person name="Sanchez-Garcia M."/>
            <person name="Sanchez-Ramirez S."/>
            <person name="Szollosi G.J."/>
            <person name="Szarkandi J.G."/>
            <person name="Papp V."/>
            <person name="Albert L."/>
            <person name="Andreopoulos W."/>
            <person name="Angelini C."/>
            <person name="Antonin V."/>
            <person name="Barry K.W."/>
            <person name="Bougher N.L."/>
            <person name="Buchanan P."/>
            <person name="Buyck B."/>
            <person name="Bense V."/>
            <person name="Catcheside P."/>
            <person name="Chovatia M."/>
            <person name="Cooper J."/>
            <person name="Damon W."/>
            <person name="Desjardin D."/>
            <person name="Finy P."/>
            <person name="Geml J."/>
            <person name="Haridas S."/>
            <person name="Hughes K."/>
            <person name="Justo A."/>
            <person name="Karasinski D."/>
            <person name="Kautmanova I."/>
            <person name="Kiss B."/>
            <person name="Kocsube S."/>
            <person name="Kotiranta H."/>
            <person name="LaButti K.M."/>
            <person name="Lechner B.E."/>
            <person name="Liimatainen K."/>
            <person name="Lipzen A."/>
            <person name="Lukacs Z."/>
            <person name="Mihaltcheva S."/>
            <person name="Morgado L.N."/>
            <person name="Niskanen T."/>
            <person name="Noordeloos M.E."/>
            <person name="Ohm R.A."/>
            <person name="Ortiz-Santana B."/>
            <person name="Ovrebo C."/>
            <person name="Racz N."/>
            <person name="Riley R."/>
            <person name="Savchenko A."/>
            <person name="Shiryaev A."/>
            <person name="Soop K."/>
            <person name="Spirin V."/>
            <person name="Szebenyi C."/>
            <person name="Tomsovsky M."/>
            <person name="Tulloss R.E."/>
            <person name="Uehling J."/>
            <person name="Grigoriev I.V."/>
            <person name="Vagvolgyi C."/>
            <person name="Papp T."/>
            <person name="Martin F.M."/>
            <person name="Miettinen O."/>
            <person name="Hibbett D.S."/>
            <person name="Nagy L.G."/>
        </authorList>
    </citation>
    <scope>NUCLEOTIDE SEQUENCE [LARGE SCALE GENOMIC DNA]</scope>
    <source>
        <strain evidence="3 4">FP101781</strain>
    </source>
</reference>
<organism evidence="3 4">
    <name type="scientific">Coprinellus micaceus</name>
    <name type="common">Glistening ink-cap mushroom</name>
    <name type="synonym">Coprinus micaceus</name>
    <dbReference type="NCBI Taxonomy" id="71717"/>
    <lineage>
        <taxon>Eukaryota</taxon>
        <taxon>Fungi</taxon>
        <taxon>Dikarya</taxon>
        <taxon>Basidiomycota</taxon>
        <taxon>Agaricomycotina</taxon>
        <taxon>Agaricomycetes</taxon>
        <taxon>Agaricomycetidae</taxon>
        <taxon>Agaricales</taxon>
        <taxon>Agaricineae</taxon>
        <taxon>Psathyrellaceae</taxon>
        <taxon>Coprinellus</taxon>
    </lineage>
</organism>
<protein>
    <submittedName>
        <fullName evidence="3">Uncharacterized protein</fullName>
    </submittedName>
</protein>
<proteinExistence type="predicted"/>
<dbReference type="OrthoDB" id="3351617at2759"/>
<feature type="transmembrane region" description="Helical" evidence="2">
    <location>
        <begin position="54"/>
        <end position="80"/>
    </location>
</feature>
<feature type="transmembrane region" description="Helical" evidence="2">
    <location>
        <begin position="252"/>
        <end position="274"/>
    </location>
</feature>
<keyword evidence="2" id="KW-0472">Membrane</keyword>
<gene>
    <name evidence="3" type="ORF">FA13DRAFT_1742141</name>
</gene>
<comment type="caution">
    <text evidence="3">The sequence shown here is derived from an EMBL/GenBank/DDBJ whole genome shotgun (WGS) entry which is preliminary data.</text>
</comment>
<feature type="transmembrane region" description="Helical" evidence="2">
    <location>
        <begin position="100"/>
        <end position="122"/>
    </location>
</feature>
<accession>A0A4Y7SI04</accession>
<feature type="transmembrane region" description="Helical" evidence="2">
    <location>
        <begin position="20"/>
        <end position="42"/>
    </location>
</feature>
<keyword evidence="2" id="KW-1133">Transmembrane helix</keyword>
<evidence type="ECO:0000313" key="3">
    <source>
        <dbReference type="EMBL" id="TEB21308.1"/>
    </source>
</evidence>
<feature type="transmembrane region" description="Helical" evidence="2">
    <location>
        <begin position="134"/>
        <end position="157"/>
    </location>
</feature>
<feature type="transmembrane region" description="Helical" evidence="2">
    <location>
        <begin position="169"/>
        <end position="194"/>
    </location>
</feature>
<evidence type="ECO:0000256" key="1">
    <source>
        <dbReference type="SAM" id="MobiDB-lite"/>
    </source>
</evidence>
<feature type="transmembrane region" description="Helical" evidence="2">
    <location>
        <begin position="215"/>
        <end position="240"/>
    </location>
</feature>
<dbReference type="Proteomes" id="UP000298030">
    <property type="component" value="Unassembled WGS sequence"/>
</dbReference>
<dbReference type="AlphaFoldDB" id="A0A4Y7SI04"/>
<sequence length="333" mass="36811">MAYDLTLVGNVIARSMLFQMVISLVVIGIQLFMCVYGLTVFLETPKSAREGRAPYLAISFLLFVLLSISSLMDVSYLFRLLFDSTSPEDFIFLRERTNDWVGFASQVLTNVVCFVGDGLLVYRCYIIWFDRRWVALLPAMTYVTSVVFGILSVIPMIKDISRADANLSYMSLYITLSVVLNLLVTILISSRLILARRRLASMLPSSRISNHYTGVIAILIESAIPLSVAGLGLAVVLGITHSGDPDLLDKEIANYVFSSFYFNFAALSPQLIIFRVTTGRSWVGDFNKATSGADAVTKDIMFARSHGGDSYDISTTENNAQSDSSGTRISEKV</sequence>